<dbReference type="Gene3D" id="1.20.120.1910">
    <property type="entry name" value="Cysteine-tRNA ligase, C-terminal anti-codon recognition domain"/>
    <property type="match status" value="1"/>
</dbReference>
<gene>
    <name evidence="5" type="ORF">Cme02nite_16980</name>
</gene>
<evidence type="ECO:0000256" key="3">
    <source>
        <dbReference type="ARBA" id="ARBA00022840"/>
    </source>
</evidence>
<dbReference type="InterPro" id="IPR056411">
    <property type="entry name" value="CysS_C"/>
</dbReference>
<proteinExistence type="predicted"/>
<organism evidence="5 6">
    <name type="scientific">Catellatospora methionotrophica</name>
    <dbReference type="NCBI Taxonomy" id="121620"/>
    <lineage>
        <taxon>Bacteria</taxon>
        <taxon>Bacillati</taxon>
        <taxon>Actinomycetota</taxon>
        <taxon>Actinomycetes</taxon>
        <taxon>Micromonosporales</taxon>
        <taxon>Micromonosporaceae</taxon>
        <taxon>Catellatospora</taxon>
    </lineage>
</organism>
<keyword evidence="6" id="KW-1185">Reference proteome</keyword>
<dbReference type="GO" id="GO:0006418">
    <property type="term" value="P:tRNA aminoacylation for protein translation"/>
    <property type="evidence" value="ECO:0007669"/>
    <property type="project" value="InterPro"/>
</dbReference>
<dbReference type="Proteomes" id="UP000660339">
    <property type="component" value="Unassembled WGS sequence"/>
</dbReference>
<dbReference type="AlphaFoldDB" id="A0A8J3PDC9"/>
<dbReference type="InterPro" id="IPR029062">
    <property type="entry name" value="Class_I_gatase-like"/>
</dbReference>
<comment type="caution">
    <text evidence="5">The sequence shown here is derived from an EMBL/GenBank/DDBJ whole genome shotgun (WGS) entry which is preliminary data.</text>
</comment>
<evidence type="ECO:0000313" key="5">
    <source>
        <dbReference type="EMBL" id="GIG13366.1"/>
    </source>
</evidence>
<evidence type="ECO:0000256" key="2">
    <source>
        <dbReference type="ARBA" id="ARBA00022741"/>
    </source>
</evidence>
<dbReference type="InterPro" id="IPR009080">
    <property type="entry name" value="tRNAsynth_Ia_anticodon-bd"/>
</dbReference>
<evidence type="ECO:0000313" key="6">
    <source>
        <dbReference type="Proteomes" id="UP000660339"/>
    </source>
</evidence>
<keyword evidence="1" id="KW-0436">Ligase</keyword>
<keyword evidence="3" id="KW-0067">ATP-binding</keyword>
<dbReference type="Pfam" id="PF23493">
    <property type="entry name" value="CysS_C"/>
    <property type="match status" value="1"/>
</dbReference>
<accession>A0A8J3PDC9</accession>
<reference evidence="5" key="1">
    <citation type="submission" date="2021-01" db="EMBL/GenBank/DDBJ databases">
        <title>Whole genome shotgun sequence of Catellatospora methionotrophica NBRC 14553.</title>
        <authorList>
            <person name="Komaki H."/>
            <person name="Tamura T."/>
        </authorList>
    </citation>
    <scope>NUCLEOTIDE SEQUENCE</scope>
    <source>
        <strain evidence="5">NBRC 14553</strain>
    </source>
</reference>
<evidence type="ECO:0000259" key="4">
    <source>
        <dbReference type="Pfam" id="PF23493"/>
    </source>
</evidence>
<dbReference type="SUPFAM" id="SSF47323">
    <property type="entry name" value="Anticodon-binding domain of a subclass of class I aminoacyl-tRNA synthetases"/>
    <property type="match status" value="1"/>
</dbReference>
<feature type="domain" description="Cysteinyl-tRNA ligase anticodon binding" evidence="4">
    <location>
        <begin position="391"/>
        <end position="437"/>
    </location>
</feature>
<dbReference type="GO" id="GO:0005524">
    <property type="term" value="F:ATP binding"/>
    <property type="evidence" value="ECO:0007669"/>
    <property type="project" value="UniProtKB-KW"/>
</dbReference>
<dbReference type="RefSeq" id="WP_166383298.1">
    <property type="nucleotide sequence ID" value="NZ_BAAATT010000014.1"/>
</dbReference>
<name>A0A8J3PDC9_9ACTN</name>
<sequence length="444" mass="46806">MTKLLVIMGSGETTPTMIKPHRQVLAALPDDARAVLLDTPYGFQLNADEISARAAGYFAQSVGRTVDVVSWRRAPAPGLDRERALAALRGASWIFAGPGSPTYALRQWRDTELPALLVQTDVLVFASAAALTLGSHTIPVYEIYKAGADPRWEPGLNLFEQLTGVPAVVIPHYDNAEGGHHDTRFCYLGEPRLAQLERELPADTVIIGIDEHTALVCDLDARTATVLGNGTLTLRRQGRSTVYPTGTVLALPTAERKGTFFAEEMKEGHLPNTGDVLGRGGVPHARGAAGTDGGAGTVGGGERGADIVGGSGGVAVAATLREAADEAEARFSAALAERDVDGCVAAVLELEQAITDWGADTLTSDSGEHAHGLLRGMIVRLGALAGRADPTPLLTPLVEALIGLREQAREQRDWAAADRVRDALGAASIALRDTPDGPVWLHTP</sequence>
<evidence type="ECO:0000256" key="1">
    <source>
        <dbReference type="ARBA" id="ARBA00022598"/>
    </source>
</evidence>
<dbReference type="EMBL" id="BONJ01000006">
    <property type="protein sequence ID" value="GIG13366.1"/>
    <property type="molecule type" value="Genomic_DNA"/>
</dbReference>
<dbReference type="Gene3D" id="3.40.50.880">
    <property type="match status" value="1"/>
</dbReference>
<keyword evidence="2" id="KW-0547">Nucleotide-binding</keyword>
<protein>
    <recommendedName>
        <fullName evidence="4">Cysteinyl-tRNA ligase anticodon binding domain-containing protein</fullName>
    </recommendedName>
</protein>
<dbReference type="GO" id="GO:0004812">
    <property type="term" value="F:aminoacyl-tRNA ligase activity"/>
    <property type="evidence" value="ECO:0007669"/>
    <property type="project" value="InterPro"/>
</dbReference>